<organism evidence="6 7">
    <name type="scientific">Parasponia andersonii</name>
    <name type="common">Sponia andersonii</name>
    <dbReference type="NCBI Taxonomy" id="3476"/>
    <lineage>
        <taxon>Eukaryota</taxon>
        <taxon>Viridiplantae</taxon>
        <taxon>Streptophyta</taxon>
        <taxon>Embryophyta</taxon>
        <taxon>Tracheophyta</taxon>
        <taxon>Spermatophyta</taxon>
        <taxon>Magnoliopsida</taxon>
        <taxon>eudicotyledons</taxon>
        <taxon>Gunneridae</taxon>
        <taxon>Pentapetalae</taxon>
        <taxon>rosids</taxon>
        <taxon>fabids</taxon>
        <taxon>Rosales</taxon>
        <taxon>Cannabaceae</taxon>
        <taxon>Parasponia</taxon>
    </lineage>
</organism>
<dbReference type="InterPro" id="IPR036291">
    <property type="entry name" value="NAD(P)-bd_dom_sf"/>
</dbReference>
<keyword evidence="3" id="KW-0521">NADP</keyword>
<accession>A0A2P5DVD5</accession>
<protein>
    <submittedName>
        <fullName evidence="6">Short-chain dehydrogenase/reductase</fullName>
    </submittedName>
</protein>
<sequence length="124" mass="13813">MLIFWGTINGIHFAIQHLKKTRGKIVLISSICGWYPLPTLSIYSASKAAMMNFCEALRTELGSTIGITVVTPGLIETKMTHDWRNFKSIMPEESAKSCAKAIVRSACRGDSYLMEPSWLSQLSQ</sequence>
<keyword evidence="4" id="KW-0735">Signal-anchor</keyword>
<dbReference type="PANTHER" id="PTHR43391">
    <property type="entry name" value="RETINOL DEHYDROGENASE-RELATED"/>
    <property type="match status" value="1"/>
</dbReference>
<reference evidence="7" key="1">
    <citation type="submission" date="2016-06" db="EMBL/GenBank/DDBJ databases">
        <title>Parallel loss of symbiosis genes in relatives of nitrogen-fixing non-legume Parasponia.</title>
        <authorList>
            <person name="Van Velzen R."/>
            <person name="Holmer R."/>
            <person name="Bu F."/>
            <person name="Rutten L."/>
            <person name="Van Zeijl A."/>
            <person name="Liu W."/>
            <person name="Santuari L."/>
            <person name="Cao Q."/>
            <person name="Sharma T."/>
            <person name="Shen D."/>
            <person name="Roswanjaya Y."/>
            <person name="Wardhani T."/>
            <person name="Kalhor M.S."/>
            <person name="Jansen J."/>
            <person name="Van den Hoogen J."/>
            <person name="Gungor B."/>
            <person name="Hartog M."/>
            <person name="Hontelez J."/>
            <person name="Verver J."/>
            <person name="Yang W.-C."/>
            <person name="Schijlen E."/>
            <person name="Repin R."/>
            <person name="Schilthuizen M."/>
            <person name="Schranz E."/>
            <person name="Heidstra R."/>
            <person name="Miyata K."/>
            <person name="Fedorova E."/>
            <person name="Kohlen W."/>
            <person name="Bisseling T."/>
            <person name="Smit S."/>
            <person name="Geurts R."/>
        </authorList>
    </citation>
    <scope>NUCLEOTIDE SEQUENCE [LARGE SCALE GENOMIC DNA]</scope>
    <source>
        <strain evidence="7">cv. WU1-14</strain>
    </source>
</reference>
<evidence type="ECO:0000256" key="1">
    <source>
        <dbReference type="ARBA" id="ARBA00004606"/>
    </source>
</evidence>
<comment type="subcellular location">
    <subcellularLocation>
        <location evidence="1">Membrane</location>
        <topology evidence="1">Single-pass type II membrane protein</topology>
    </subcellularLocation>
</comment>
<dbReference type="Gene3D" id="3.40.50.720">
    <property type="entry name" value="NAD(P)-binding Rossmann-like Domain"/>
    <property type="match status" value="1"/>
</dbReference>
<comment type="similarity">
    <text evidence="2">Belongs to the short-chain dehydrogenases/reductases (SDR) family.</text>
</comment>
<dbReference type="Pfam" id="PF00106">
    <property type="entry name" value="adh_short"/>
    <property type="match status" value="1"/>
</dbReference>
<name>A0A2P5DVD5_PARAD</name>
<dbReference type="PRINTS" id="PR00080">
    <property type="entry name" value="SDRFAMILY"/>
</dbReference>
<dbReference type="SUPFAM" id="SSF51735">
    <property type="entry name" value="NAD(P)-binding Rossmann-fold domains"/>
    <property type="match status" value="1"/>
</dbReference>
<dbReference type="InterPro" id="IPR002347">
    <property type="entry name" value="SDR_fam"/>
</dbReference>
<dbReference type="GO" id="GO:0005829">
    <property type="term" value="C:cytosol"/>
    <property type="evidence" value="ECO:0007669"/>
    <property type="project" value="TreeGrafter"/>
</dbReference>
<dbReference type="AlphaFoldDB" id="A0A2P5DVD5"/>
<dbReference type="InterPro" id="IPR020904">
    <property type="entry name" value="Sc_DH/Rdtase_CS"/>
</dbReference>
<dbReference type="GO" id="GO:0016020">
    <property type="term" value="C:membrane"/>
    <property type="evidence" value="ECO:0007669"/>
    <property type="project" value="UniProtKB-SubCell"/>
</dbReference>
<comment type="caution">
    <text evidence="6">The sequence shown here is derived from an EMBL/GenBank/DDBJ whole genome shotgun (WGS) entry which is preliminary data.</text>
</comment>
<dbReference type="EMBL" id="JXTB01000014">
    <property type="protein sequence ID" value="PON77241.1"/>
    <property type="molecule type" value="Genomic_DNA"/>
</dbReference>
<evidence type="ECO:0000256" key="3">
    <source>
        <dbReference type="ARBA" id="ARBA00022857"/>
    </source>
</evidence>
<evidence type="ECO:0000256" key="5">
    <source>
        <dbReference type="ARBA" id="ARBA00023002"/>
    </source>
</evidence>
<evidence type="ECO:0000256" key="2">
    <source>
        <dbReference type="ARBA" id="ARBA00006484"/>
    </source>
</evidence>
<dbReference type="STRING" id="3476.A0A2P5DVD5"/>
<dbReference type="PROSITE" id="PS00061">
    <property type="entry name" value="ADH_SHORT"/>
    <property type="match status" value="1"/>
</dbReference>
<keyword evidence="4" id="KW-0812">Transmembrane</keyword>
<dbReference type="PANTHER" id="PTHR43391:SF69">
    <property type="entry name" value="11-BETA-HYDROXYSTEROID DEHYDROGENASE-LIKE 6"/>
    <property type="match status" value="1"/>
</dbReference>
<dbReference type="GO" id="GO:0016491">
    <property type="term" value="F:oxidoreductase activity"/>
    <property type="evidence" value="ECO:0007669"/>
    <property type="project" value="UniProtKB-KW"/>
</dbReference>
<proteinExistence type="inferred from homology"/>
<evidence type="ECO:0000313" key="7">
    <source>
        <dbReference type="Proteomes" id="UP000237105"/>
    </source>
</evidence>
<keyword evidence="7" id="KW-1185">Reference proteome</keyword>
<evidence type="ECO:0000256" key="4">
    <source>
        <dbReference type="ARBA" id="ARBA00022968"/>
    </source>
</evidence>
<gene>
    <name evidence="6" type="ORF">PanWU01x14_028600</name>
</gene>
<dbReference type="OrthoDB" id="47007at2759"/>
<evidence type="ECO:0000313" key="6">
    <source>
        <dbReference type="EMBL" id="PON77241.1"/>
    </source>
</evidence>
<dbReference type="Proteomes" id="UP000237105">
    <property type="component" value="Unassembled WGS sequence"/>
</dbReference>
<keyword evidence="5" id="KW-0560">Oxidoreductase</keyword>